<sequence>CTNVFKTPASSGSAESAVRRLTRAVLTSWLASGQTSERFSFCPSTWPTKSTPRRVFLTNQRFETSKRKLGFLSFNDFAHCANQMIAHCARRLKRFAANWLRNLQLAPLSQTAMADFEAGHKQLPAAGLTQLALQPDNRSNGTRDFFLDTVEQLVEPWVSGRLDFATMLSSFWPPTGAAAKETSTLIARDKSETEDLGPDAGAHVCLHCEDLCQLPELPGRPEFHSPLGKLLSACGLCFVPRGIFLFRGTQLQFS</sequence>
<dbReference type="AlphaFoldDB" id="A0A1I8FEJ1"/>
<name>A0A1I8FEJ1_9PLAT</name>
<dbReference type="WBParaSite" id="maker-unitig_31671-snap-gene-0.3-mRNA-1">
    <property type="protein sequence ID" value="maker-unitig_31671-snap-gene-0.3-mRNA-1"/>
    <property type="gene ID" value="maker-unitig_31671-snap-gene-0.3"/>
</dbReference>
<keyword evidence="1" id="KW-1185">Reference proteome</keyword>
<proteinExistence type="predicted"/>
<protein>
    <submittedName>
        <fullName evidence="2">HECT domain-containing protein</fullName>
    </submittedName>
</protein>
<organism evidence="1 2">
    <name type="scientific">Macrostomum lignano</name>
    <dbReference type="NCBI Taxonomy" id="282301"/>
    <lineage>
        <taxon>Eukaryota</taxon>
        <taxon>Metazoa</taxon>
        <taxon>Spiralia</taxon>
        <taxon>Lophotrochozoa</taxon>
        <taxon>Platyhelminthes</taxon>
        <taxon>Rhabditophora</taxon>
        <taxon>Macrostomorpha</taxon>
        <taxon>Macrostomida</taxon>
        <taxon>Macrostomidae</taxon>
        <taxon>Macrostomum</taxon>
    </lineage>
</organism>
<reference evidence="2" key="1">
    <citation type="submission" date="2016-11" db="UniProtKB">
        <authorList>
            <consortium name="WormBaseParasite"/>
        </authorList>
    </citation>
    <scope>IDENTIFICATION</scope>
</reference>
<dbReference type="Pfam" id="PF05427">
    <property type="entry name" value="FIBP"/>
    <property type="match status" value="1"/>
</dbReference>
<evidence type="ECO:0000313" key="1">
    <source>
        <dbReference type="Proteomes" id="UP000095280"/>
    </source>
</evidence>
<evidence type="ECO:0000313" key="2">
    <source>
        <dbReference type="WBParaSite" id="maker-unitig_31671-snap-gene-0.3-mRNA-1"/>
    </source>
</evidence>
<accession>A0A1I8FEJ1</accession>
<dbReference type="InterPro" id="IPR008614">
    <property type="entry name" value="FIBP"/>
</dbReference>
<dbReference type="Proteomes" id="UP000095280">
    <property type="component" value="Unplaced"/>
</dbReference>